<dbReference type="Proteomes" id="UP000267841">
    <property type="component" value="Unassembled WGS sequence"/>
</dbReference>
<accession>A0A497XN74</accession>
<dbReference type="RefSeq" id="WP_121009721.1">
    <property type="nucleotide sequence ID" value="NZ_RCCJ01000001.1"/>
</dbReference>
<organism evidence="1 2">
    <name type="scientific">Hydrogenivirga caldilitoris</name>
    <dbReference type="NCBI Taxonomy" id="246264"/>
    <lineage>
        <taxon>Bacteria</taxon>
        <taxon>Pseudomonadati</taxon>
        <taxon>Aquificota</taxon>
        <taxon>Aquificia</taxon>
        <taxon>Aquificales</taxon>
        <taxon>Aquificaceae</taxon>
        <taxon>Hydrogenivirga</taxon>
    </lineage>
</organism>
<proteinExistence type="predicted"/>
<name>A0A497XN74_9AQUI</name>
<sequence>MTDLEELAVSFGKFVAERDEIQIEDITDETVEEVVQEFIRQVLKGKKLSEDELALVRVAVEHGLYDGATVNEMEG</sequence>
<evidence type="ECO:0000313" key="1">
    <source>
        <dbReference type="EMBL" id="RLJ70308.1"/>
    </source>
</evidence>
<protein>
    <submittedName>
        <fullName evidence="1">Uncharacterized protein</fullName>
    </submittedName>
</protein>
<dbReference type="AlphaFoldDB" id="A0A497XN74"/>
<keyword evidence="2" id="KW-1185">Reference proteome</keyword>
<reference evidence="1 2" key="1">
    <citation type="submission" date="2018-10" db="EMBL/GenBank/DDBJ databases">
        <title>Genomic Encyclopedia of Archaeal and Bacterial Type Strains, Phase II (KMG-II): from individual species to whole genera.</title>
        <authorList>
            <person name="Goeker M."/>
        </authorList>
    </citation>
    <scope>NUCLEOTIDE SEQUENCE [LARGE SCALE GENOMIC DNA]</scope>
    <source>
        <strain evidence="1 2">DSM 16510</strain>
    </source>
</reference>
<dbReference type="EMBL" id="RCCJ01000001">
    <property type="protein sequence ID" value="RLJ70308.1"/>
    <property type="molecule type" value="Genomic_DNA"/>
</dbReference>
<gene>
    <name evidence="1" type="ORF">BCF55_0576</name>
</gene>
<comment type="caution">
    <text evidence="1">The sequence shown here is derived from an EMBL/GenBank/DDBJ whole genome shotgun (WGS) entry which is preliminary data.</text>
</comment>
<evidence type="ECO:0000313" key="2">
    <source>
        <dbReference type="Proteomes" id="UP000267841"/>
    </source>
</evidence>
<dbReference type="OrthoDB" id="9878841at2"/>